<organism evidence="6 7">
    <name type="scientific">Pollutimonas nitritireducens</name>
    <dbReference type="NCBI Taxonomy" id="2045209"/>
    <lineage>
        <taxon>Bacteria</taxon>
        <taxon>Pseudomonadati</taxon>
        <taxon>Pseudomonadota</taxon>
        <taxon>Betaproteobacteria</taxon>
        <taxon>Burkholderiales</taxon>
        <taxon>Alcaligenaceae</taxon>
        <taxon>Pollutimonas</taxon>
    </lineage>
</organism>
<dbReference type="InterPro" id="IPR006143">
    <property type="entry name" value="RND_pump_MFP"/>
</dbReference>
<dbReference type="Proteomes" id="UP000234328">
    <property type="component" value="Unassembled WGS sequence"/>
</dbReference>
<dbReference type="InterPro" id="IPR058792">
    <property type="entry name" value="Beta-barrel_RND_2"/>
</dbReference>
<sequence length="368" mass="40027">MVNRPLVQYVVATGRVVSESRVQVGSEITGVVTDRPVREGDHVVAGQVLIRLRADELLARQREALAALTQLDDVRRPRAMADLKQAEAQLAQARREVKRRQVLLASKATPREETERAEQALAIALAGVEQARVDAASLGPGQIEEALIRARLDAAEAALSKSVLRAQFPGTVLTRNVEPGDLVQPGKVLLEIAHDDGVEILVPVDERNLGLLRVSQQAVCVADAYPLQRFAAVVHRIAPSIDAQRGTVDVRLAIKDPPHYLRDDLTVTATMETGRQESALALPNDALFKKRGTQASVWRIRHGVAREVRVSLGLQGGAMTEVTSGLQEGDWVSTSVDLTEGKRVRVIVHGSNAALPDAETRKEVPFKF</sequence>
<dbReference type="OrthoDB" id="9806939at2"/>
<dbReference type="InterPro" id="IPR058647">
    <property type="entry name" value="BSH_CzcB-like"/>
</dbReference>
<protein>
    <submittedName>
        <fullName evidence="6">Efflux transporter periplasmic adaptor subunit</fullName>
    </submittedName>
</protein>
<name>A0A2N4UJ87_9BURK</name>
<feature type="domain" description="CzcB-like barrel-sandwich hybrid" evidence="4">
    <location>
        <begin position="22"/>
        <end position="193"/>
    </location>
</feature>
<evidence type="ECO:0000259" key="4">
    <source>
        <dbReference type="Pfam" id="PF25973"/>
    </source>
</evidence>
<reference evidence="6 7" key="1">
    <citation type="submission" date="2017-10" db="EMBL/GenBank/DDBJ databases">
        <title>Two draft genome sequences of Pusillimonas sp. strains isolated from a nitrate- and radionuclide-contaminated groundwater in Russia.</title>
        <authorList>
            <person name="Grouzdev D.S."/>
            <person name="Tourova T.P."/>
            <person name="Goeva M.A."/>
            <person name="Babich T.L."/>
            <person name="Sokolova D.S."/>
            <person name="Abdullin R."/>
            <person name="Poltaraus A.B."/>
            <person name="Toshchakov S.V."/>
            <person name="Nazina T.N."/>
        </authorList>
    </citation>
    <scope>NUCLEOTIDE SEQUENCE [LARGE SCALE GENOMIC DNA]</scope>
    <source>
        <strain evidence="6 7">JR1/69-2-13</strain>
    </source>
</reference>
<evidence type="ECO:0000256" key="2">
    <source>
        <dbReference type="SAM" id="Coils"/>
    </source>
</evidence>
<dbReference type="NCBIfam" id="TIGR01730">
    <property type="entry name" value="RND_mfp"/>
    <property type="match status" value="1"/>
</dbReference>
<dbReference type="Pfam" id="PF25954">
    <property type="entry name" value="Beta-barrel_RND_2"/>
    <property type="match status" value="1"/>
</dbReference>
<dbReference type="GO" id="GO:0015562">
    <property type="term" value="F:efflux transmembrane transporter activity"/>
    <property type="evidence" value="ECO:0007669"/>
    <property type="project" value="TreeGrafter"/>
</dbReference>
<dbReference type="Pfam" id="PF25973">
    <property type="entry name" value="BSH_CzcB"/>
    <property type="match status" value="1"/>
</dbReference>
<comment type="similarity">
    <text evidence="1">Belongs to the membrane fusion protein (MFP) (TC 8.A.1) family.</text>
</comment>
<evidence type="ECO:0000259" key="5">
    <source>
        <dbReference type="Pfam" id="PF25989"/>
    </source>
</evidence>
<keyword evidence="7" id="KW-1185">Reference proteome</keyword>
<keyword evidence="2" id="KW-0175">Coiled coil</keyword>
<dbReference type="Gene3D" id="2.40.30.170">
    <property type="match status" value="1"/>
</dbReference>
<dbReference type="Pfam" id="PF25989">
    <property type="entry name" value="YknX_C"/>
    <property type="match status" value="1"/>
</dbReference>
<evidence type="ECO:0000313" key="7">
    <source>
        <dbReference type="Proteomes" id="UP000234328"/>
    </source>
</evidence>
<accession>A0A2N4UJ87</accession>
<evidence type="ECO:0000256" key="1">
    <source>
        <dbReference type="ARBA" id="ARBA00009477"/>
    </source>
</evidence>
<feature type="domain" description="YknX-like C-terminal permuted SH3-like" evidence="5">
    <location>
        <begin position="279"/>
        <end position="346"/>
    </location>
</feature>
<dbReference type="GO" id="GO:1990281">
    <property type="term" value="C:efflux pump complex"/>
    <property type="evidence" value="ECO:0007669"/>
    <property type="project" value="TreeGrafter"/>
</dbReference>
<evidence type="ECO:0000313" key="6">
    <source>
        <dbReference type="EMBL" id="PLC55087.1"/>
    </source>
</evidence>
<feature type="coiled-coil region" evidence="2">
    <location>
        <begin position="76"/>
        <end position="103"/>
    </location>
</feature>
<comment type="caution">
    <text evidence="6">The sequence shown here is derived from an EMBL/GenBank/DDBJ whole genome shotgun (WGS) entry which is preliminary data.</text>
</comment>
<dbReference type="AlphaFoldDB" id="A0A2N4UJ87"/>
<feature type="domain" description="CusB-like beta-barrel" evidence="3">
    <location>
        <begin position="202"/>
        <end position="273"/>
    </location>
</feature>
<evidence type="ECO:0000259" key="3">
    <source>
        <dbReference type="Pfam" id="PF25954"/>
    </source>
</evidence>
<dbReference type="PANTHER" id="PTHR30469">
    <property type="entry name" value="MULTIDRUG RESISTANCE PROTEIN MDTA"/>
    <property type="match status" value="1"/>
</dbReference>
<proteinExistence type="inferred from homology"/>
<gene>
    <name evidence="6" type="ORF">CR155_05850</name>
</gene>
<dbReference type="InterPro" id="IPR058637">
    <property type="entry name" value="YknX-like_C"/>
</dbReference>
<dbReference type="Gene3D" id="2.40.420.20">
    <property type="match status" value="1"/>
</dbReference>
<dbReference type="Gene3D" id="2.40.50.100">
    <property type="match status" value="1"/>
</dbReference>
<dbReference type="PANTHER" id="PTHR30469:SF15">
    <property type="entry name" value="HLYD FAMILY OF SECRETION PROTEINS"/>
    <property type="match status" value="1"/>
</dbReference>
<dbReference type="SUPFAM" id="SSF111369">
    <property type="entry name" value="HlyD-like secretion proteins"/>
    <property type="match status" value="2"/>
</dbReference>
<dbReference type="Gene3D" id="1.10.287.470">
    <property type="entry name" value="Helix hairpin bin"/>
    <property type="match status" value="1"/>
</dbReference>
<dbReference type="EMBL" id="PDNV01000003">
    <property type="protein sequence ID" value="PLC55087.1"/>
    <property type="molecule type" value="Genomic_DNA"/>
</dbReference>